<evidence type="ECO:0000256" key="2">
    <source>
        <dbReference type="ARBA" id="ARBA00022679"/>
    </source>
</evidence>
<proteinExistence type="predicted"/>
<evidence type="ECO:0008006" key="6">
    <source>
        <dbReference type="Google" id="ProtNLM"/>
    </source>
</evidence>
<name>A0ABQ9FX56_TEGGR</name>
<protein>
    <recommendedName>
        <fullName evidence="6">tRNA guanosine-2'-O-methyltransferase TRM11 homolog</fullName>
    </recommendedName>
</protein>
<dbReference type="Proteomes" id="UP001217089">
    <property type="component" value="Unassembled WGS sequence"/>
</dbReference>
<dbReference type="PROSITE" id="PS00092">
    <property type="entry name" value="N6_MTASE"/>
    <property type="match status" value="1"/>
</dbReference>
<dbReference type="InterPro" id="IPR002052">
    <property type="entry name" value="DNA_methylase_N6_adenine_CS"/>
</dbReference>
<evidence type="ECO:0000313" key="4">
    <source>
        <dbReference type="EMBL" id="KAJ8321829.1"/>
    </source>
</evidence>
<feature type="compositionally biased region" description="Basic and acidic residues" evidence="3">
    <location>
        <begin position="262"/>
        <end position="276"/>
    </location>
</feature>
<keyword evidence="5" id="KW-1185">Reference proteome</keyword>
<feature type="compositionally biased region" description="Basic and acidic residues" evidence="3">
    <location>
        <begin position="310"/>
        <end position="327"/>
    </location>
</feature>
<feature type="region of interest" description="Disordered" evidence="3">
    <location>
        <begin position="262"/>
        <end position="354"/>
    </location>
</feature>
<gene>
    <name evidence="4" type="ORF">KUTeg_000300</name>
</gene>
<dbReference type="EMBL" id="JARBDR010000018">
    <property type="protein sequence ID" value="KAJ8321829.1"/>
    <property type="molecule type" value="Genomic_DNA"/>
</dbReference>
<reference evidence="4 5" key="1">
    <citation type="submission" date="2022-12" db="EMBL/GenBank/DDBJ databases">
        <title>Chromosome-level genome of Tegillarca granosa.</title>
        <authorList>
            <person name="Kim J."/>
        </authorList>
    </citation>
    <scope>NUCLEOTIDE SEQUENCE [LARGE SCALE GENOMIC DNA]</scope>
    <source>
        <strain evidence="4">Teg-2019</strain>
        <tissue evidence="4">Adductor muscle</tissue>
    </source>
</reference>
<evidence type="ECO:0000256" key="3">
    <source>
        <dbReference type="SAM" id="MobiDB-lite"/>
    </source>
</evidence>
<feature type="compositionally biased region" description="Polar residues" evidence="3">
    <location>
        <begin position="281"/>
        <end position="309"/>
    </location>
</feature>
<keyword evidence="1" id="KW-0489">Methyltransferase</keyword>
<keyword evidence="2" id="KW-0808">Transferase</keyword>
<comment type="caution">
    <text evidence="4">The sequence shown here is derived from an EMBL/GenBank/DDBJ whole genome shotgun (WGS) entry which is preliminary data.</text>
</comment>
<feature type="compositionally biased region" description="Basic and acidic residues" evidence="3">
    <location>
        <begin position="336"/>
        <end position="354"/>
    </location>
</feature>
<dbReference type="SUPFAM" id="SSF53335">
    <property type="entry name" value="S-adenosyl-L-methionine-dependent methyltransferases"/>
    <property type="match status" value="1"/>
</dbReference>
<evidence type="ECO:0000256" key="1">
    <source>
        <dbReference type="ARBA" id="ARBA00022603"/>
    </source>
</evidence>
<evidence type="ECO:0000313" key="5">
    <source>
        <dbReference type="Proteomes" id="UP001217089"/>
    </source>
</evidence>
<accession>A0ABQ9FX56</accession>
<dbReference type="Gene3D" id="3.40.50.150">
    <property type="entry name" value="Vaccinia Virus protein VP39"/>
    <property type="match status" value="1"/>
</dbReference>
<sequence length="354" mass="40404">MKCKYFKINGVLPHKNLPHDIFDFKGKVKMKNPDSCYNLNEYYGDVGSVPPDQPYHIYFGRLIDVGQRDLVKYYHLQKRHFIANTSMDAGLSLIMANIGKVKKNDLVFDPFVGSGSLLVACAHHRAYVMGTDIDYLLLYGKVADSSKHQLWGQRSYFDAIITDPPYGIREKTKKIGTDKEDLKLTEEDTCIIVINWTKPKIQRREFTQTSMFEDVCDVDAHIEVDLYQDASFREKYFNVDKKEETKTRRKNVDRLNEIKSNSDKDFKTGLDSETDYKPGANSENKTSNSGTDCRTALSTEKLCETSNSEMKSDVKSNNKNDCQKTDSETDSTTGPDARDISRTMDRNKHVDGNG</sequence>
<dbReference type="PANTHER" id="PTHR13370:SF3">
    <property type="entry name" value="TRNA (GUANINE(10)-N2)-METHYLTRANSFERASE HOMOLOG"/>
    <property type="match status" value="1"/>
</dbReference>
<dbReference type="PANTHER" id="PTHR13370">
    <property type="entry name" value="RNA METHYLASE-RELATED"/>
    <property type="match status" value="1"/>
</dbReference>
<dbReference type="InterPro" id="IPR029063">
    <property type="entry name" value="SAM-dependent_MTases_sf"/>
</dbReference>
<organism evidence="4 5">
    <name type="scientific">Tegillarca granosa</name>
    <name type="common">Malaysian cockle</name>
    <name type="synonym">Anadara granosa</name>
    <dbReference type="NCBI Taxonomy" id="220873"/>
    <lineage>
        <taxon>Eukaryota</taxon>
        <taxon>Metazoa</taxon>
        <taxon>Spiralia</taxon>
        <taxon>Lophotrochozoa</taxon>
        <taxon>Mollusca</taxon>
        <taxon>Bivalvia</taxon>
        <taxon>Autobranchia</taxon>
        <taxon>Pteriomorphia</taxon>
        <taxon>Arcoida</taxon>
        <taxon>Arcoidea</taxon>
        <taxon>Arcidae</taxon>
        <taxon>Tegillarca</taxon>
    </lineage>
</organism>